<reference evidence="2 3" key="1">
    <citation type="submission" date="2016-10" db="EMBL/GenBank/DDBJ databases">
        <authorList>
            <person name="de Groot N.N."/>
        </authorList>
    </citation>
    <scope>NUCLEOTIDE SEQUENCE [LARGE SCALE GENOMIC DNA]</scope>
    <source>
        <strain evidence="2 3">DSM 27375</strain>
    </source>
</reference>
<evidence type="ECO:0000313" key="3">
    <source>
        <dbReference type="Proteomes" id="UP000182284"/>
    </source>
</evidence>
<dbReference type="EMBL" id="FNBL01000002">
    <property type="protein sequence ID" value="SDF05758.1"/>
    <property type="molecule type" value="Genomic_DNA"/>
</dbReference>
<dbReference type="InterPro" id="IPR000566">
    <property type="entry name" value="Lipocln_cytosolic_FA-bd_dom"/>
</dbReference>
<dbReference type="Proteomes" id="UP000182284">
    <property type="component" value="Unassembled WGS sequence"/>
</dbReference>
<sequence>MRGVIQKRELRDLCNFNVQNLLFGAVALTLLAGCVTPGSASKPTGTRNPEVAMASLAALDTLKFSGRWYEVEAFVPEGKSCVIGAVTFTRQTSGDLMVTEGPCADGAPRQGLAKRIGPGRFAFKGDEIWVFWVDAEYHVAVMGTPSGAAHVLSREMNLPPDRQRAVHEILAWNGYDVTRLRPARRK</sequence>
<dbReference type="SUPFAM" id="SSF50814">
    <property type="entry name" value="Lipocalins"/>
    <property type="match status" value="1"/>
</dbReference>
<evidence type="ECO:0000313" key="2">
    <source>
        <dbReference type="EMBL" id="SDF05758.1"/>
    </source>
</evidence>
<gene>
    <name evidence="2" type="ORF">SAMN04488117_102134</name>
</gene>
<protein>
    <submittedName>
        <fullName evidence="2">Apolipoprotein D and lipocalin family protein</fullName>
    </submittedName>
</protein>
<dbReference type="OrthoDB" id="594739at2"/>
<dbReference type="InterPro" id="IPR012674">
    <property type="entry name" value="Calycin"/>
</dbReference>
<keyword evidence="2" id="KW-0449">Lipoprotein</keyword>
<dbReference type="RefSeq" id="WP_074641773.1">
    <property type="nucleotide sequence ID" value="NZ_FNBL01000002.1"/>
</dbReference>
<dbReference type="AlphaFoldDB" id="A0A1G7HZH0"/>
<dbReference type="Gene3D" id="2.40.128.20">
    <property type="match status" value="1"/>
</dbReference>
<dbReference type="Pfam" id="PF08212">
    <property type="entry name" value="Lipocalin_2"/>
    <property type="match status" value="1"/>
</dbReference>
<dbReference type="PROSITE" id="PS51257">
    <property type="entry name" value="PROKAR_LIPOPROTEIN"/>
    <property type="match status" value="1"/>
</dbReference>
<evidence type="ECO:0000259" key="1">
    <source>
        <dbReference type="Pfam" id="PF08212"/>
    </source>
</evidence>
<proteinExistence type="predicted"/>
<accession>A0A1G7HZH0</accession>
<name>A0A1G7HZH0_9RHOB</name>
<organism evidence="2 3">
    <name type="scientific">Celeribacter baekdonensis</name>
    <dbReference type="NCBI Taxonomy" id="875171"/>
    <lineage>
        <taxon>Bacteria</taxon>
        <taxon>Pseudomonadati</taxon>
        <taxon>Pseudomonadota</taxon>
        <taxon>Alphaproteobacteria</taxon>
        <taxon>Rhodobacterales</taxon>
        <taxon>Roseobacteraceae</taxon>
        <taxon>Celeribacter</taxon>
    </lineage>
</organism>
<feature type="domain" description="Lipocalin/cytosolic fatty-acid binding" evidence="1">
    <location>
        <begin position="60"/>
        <end position="182"/>
    </location>
</feature>